<dbReference type="Proteomes" id="UP001311799">
    <property type="component" value="Unassembled WGS sequence"/>
</dbReference>
<reference evidence="1 2" key="1">
    <citation type="submission" date="2023-10" db="EMBL/GenBank/DDBJ databases">
        <title>Comparative genomics analysis reveals potential genetic determinants of host preference in Cryptosporidium xiaoi.</title>
        <authorList>
            <person name="Xiao L."/>
            <person name="Li J."/>
        </authorList>
    </citation>
    <scope>NUCLEOTIDE SEQUENCE [LARGE SCALE GENOMIC DNA]</scope>
    <source>
        <strain evidence="1 2">52996</strain>
    </source>
</reference>
<name>A0AAV9XVN5_9CRYT</name>
<keyword evidence="2" id="KW-1185">Reference proteome</keyword>
<dbReference type="EMBL" id="JAWDEY010000032">
    <property type="protein sequence ID" value="KAK6588553.1"/>
    <property type="molecule type" value="Genomic_DNA"/>
</dbReference>
<dbReference type="AlphaFoldDB" id="A0AAV9XVN5"/>
<proteinExistence type="predicted"/>
<comment type="caution">
    <text evidence="1">The sequence shown here is derived from an EMBL/GenBank/DDBJ whole genome shotgun (WGS) entry which is preliminary data.</text>
</comment>
<organism evidence="1 2">
    <name type="scientific">Cryptosporidium xiaoi</name>
    <dbReference type="NCBI Taxonomy" id="659607"/>
    <lineage>
        <taxon>Eukaryota</taxon>
        <taxon>Sar</taxon>
        <taxon>Alveolata</taxon>
        <taxon>Apicomplexa</taxon>
        <taxon>Conoidasida</taxon>
        <taxon>Coccidia</taxon>
        <taxon>Eucoccidiorida</taxon>
        <taxon>Eimeriorina</taxon>
        <taxon>Cryptosporidiidae</taxon>
        <taxon>Cryptosporidium</taxon>
    </lineage>
</organism>
<sequence length="901" mass="105351">MNQSMVGNEANTVKELDLALMEVIARSLHNVFENFQYEVNSNLIGKNEQVISKSLEEYVKSVRDVFVESFNNLGNYIDNKEGLNSTFDMFYFSAYIIDLFYLVYYSKYDDLSTNLFMWYTKYGMRDTMSNIIKEMTELTDKYLDIKESCELSKDVECKLEFVQVQDSLSKVLTRILLLKETELYNSSLWNIFQNDKYVMSLTNLLSQNSKELSTNNRNLREGLINLKDKLPLVVQVSIEGFLGNGSVIQSCSNSWLEAFIFSFMYVSGISLDNFTQFLSVYLECIELDKNQCVTNDENSKIHNRKVVGSIINGKSHDMFEHEMGVLHLLSKNMNEFVFHIYNSPQLYGPFLASHLFDILFYEGFLEDVSLEYKSKNLRSRVIMNYTIWLIETDLCDPAIYLQECIDLDEFMEDTLTALSLLTNKIPLLYEQISDNTQLDLDSNIFLIKDSKSEMHNINSGNEMNENENCRNCVFSNLDFDWTIDESISVFIKFIREFIPQIISDADHRLDFSRKLIIERYNQINVEFKISLDKIEYKLNNDSKFSFITYRSALLHLEKIVLLMELSYLDYINSDIYFNDRSEGYSKNNYIIWLALEHFLNVPPCYFLKLNSCPKYLKSSNDIDKSNDDLFSIYKFQNEFPEDYNNILGHNYNGNKDLNFSINIPIDKQTKFLLEFFSQNGIIEEIIHLFPLLYGDMNISNSSNDADNNIEFPPFLNTIICFSKRVEPVFSLIYKPVWNFNANIWESYITDKTRENCIRICNFLERVFCSKCLLGDNKDLTVNNYKNIDILKLVFEDAIESLVSINPHSVPNTIISLYCLYCLKVVDEYNEYNCYDNIKQDDLSFNDITSLDVISSIYKNWIDVLFAYTVSDFTHPFIGDPNLKELLVTKIHDGIEKYQHLS</sequence>
<protein>
    <submittedName>
        <fullName evidence="1">Uncharacterized protein</fullName>
    </submittedName>
</protein>
<evidence type="ECO:0000313" key="2">
    <source>
        <dbReference type="Proteomes" id="UP001311799"/>
    </source>
</evidence>
<gene>
    <name evidence="1" type="ORF">RS030_4521</name>
</gene>
<accession>A0AAV9XVN5</accession>
<evidence type="ECO:0000313" key="1">
    <source>
        <dbReference type="EMBL" id="KAK6588553.1"/>
    </source>
</evidence>